<reference evidence="1 2" key="1">
    <citation type="journal article" date="2018" name="Sci. Rep.">
        <title>Genomic signatures of local adaptation to the degree of environmental predictability in rotifers.</title>
        <authorList>
            <person name="Franch-Gras L."/>
            <person name="Hahn C."/>
            <person name="Garcia-Roger E.M."/>
            <person name="Carmona M.J."/>
            <person name="Serra M."/>
            <person name="Gomez A."/>
        </authorList>
    </citation>
    <scope>NUCLEOTIDE SEQUENCE [LARGE SCALE GENOMIC DNA]</scope>
    <source>
        <strain evidence="1">HYR1</strain>
    </source>
</reference>
<dbReference type="Proteomes" id="UP000276133">
    <property type="component" value="Unassembled WGS sequence"/>
</dbReference>
<dbReference type="EMBL" id="REGN01010472">
    <property type="protein sequence ID" value="RMZ98970.1"/>
    <property type="molecule type" value="Genomic_DNA"/>
</dbReference>
<keyword evidence="2" id="KW-1185">Reference proteome</keyword>
<name>A0A3M7PJU2_BRAPC</name>
<accession>A0A3M7PJU2</accession>
<proteinExistence type="predicted"/>
<sequence>MHKINRKDKSIWSSYDFLLIIKIWFRKLWYFILALEKILKIPSHGINSPMRNTIKRHNCCHKLSDNRNFSPTQELGLQTQSIKEFNDLSFLFKEEALEKKIMK</sequence>
<gene>
    <name evidence="1" type="ORF">BpHYR1_045657</name>
</gene>
<dbReference type="AlphaFoldDB" id="A0A3M7PJU2"/>
<protein>
    <submittedName>
        <fullName evidence="1">Uncharacterized protein</fullName>
    </submittedName>
</protein>
<comment type="caution">
    <text evidence="1">The sequence shown here is derived from an EMBL/GenBank/DDBJ whole genome shotgun (WGS) entry which is preliminary data.</text>
</comment>
<evidence type="ECO:0000313" key="1">
    <source>
        <dbReference type="EMBL" id="RMZ98970.1"/>
    </source>
</evidence>
<organism evidence="1 2">
    <name type="scientific">Brachionus plicatilis</name>
    <name type="common">Marine rotifer</name>
    <name type="synonym">Brachionus muelleri</name>
    <dbReference type="NCBI Taxonomy" id="10195"/>
    <lineage>
        <taxon>Eukaryota</taxon>
        <taxon>Metazoa</taxon>
        <taxon>Spiralia</taxon>
        <taxon>Gnathifera</taxon>
        <taxon>Rotifera</taxon>
        <taxon>Eurotatoria</taxon>
        <taxon>Monogononta</taxon>
        <taxon>Pseudotrocha</taxon>
        <taxon>Ploima</taxon>
        <taxon>Brachionidae</taxon>
        <taxon>Brachionus</taxon>
    </lineage>
</organism>
<evidence type="ECO:0000313" key="2">
    <source>
        <dbReference type="Proteomes" id="UP000276133"/>
    </source>
</evidence>